<keyword evidence="6 7" id="KW-0472">Membrane</keyword>
<dbReference type="GO" id="GO:0005886">
    <property type="term" value="C:plasma membrane"/>
    <property type="evidence" value="ECO:0007669"/>
    <property type="project" value="UniProtKB-SubCell"/>
</dbReference>
<accession>A0A8J6N0L8</accession>
<feature type="transmembrane region" description="Helical" evidence="7">
    <location>
        <begin position="6"/>
        <end position="22"/>
    </location>
</feature>
<evidence type="ECO:0000256" key="1">
    <source>
        <dbReference type="ARBA" id="ARBA00004651"/>
    </source>
</evidence>
<evidence type="ECO:0000313" key="9">
    <source>
        <dbReference type="Proteomes" id="UP000650524"/>
    </source>
</evidence>
<dbReference type="InterPro" id="IPR050601">
    <property type="entry name" value="CPA3_antiporter_subunitC"/>
</dbReference>
<keyword evidence="3" id="KW-1003">Cell membrane</keyword>
<comment type="subcellular location">
    <subcellularLocation>
        <location evidence="1">Cell membrane</location>
        <topology evidence="1">Multi-pass membrane protein</topology>
    </subcellularLocation>
</comment>
<dbReference type="EMBL" id="JACNJD010000248">
    <property type="protein sequence ID" value="MBC8177973.1"/>
    <property type="molecule type" value="Genomic_DNA"/>
</dbReference>
<name>A0A8J6N0L8_9DELT</name>
<reference evidence="8 9" key="1">
    <citation type="submission" date="2020-08" db="EMBL/GenBank/DDBJ databases">
        <title>Bridging the membrane lipid divide: bacteria of the FCB group superphylum have the potential to synthesize archaeal ether lipids.</title>
        <authorList>
            <person name="Villanueva L."/>
            <person name="Von Meijenfeldt F.A.B."/>
            <person name="Westbye A.B."/>
            <person name="Yadav S."/>
            <person name="Hopmans E.C."/>
            <person name="Dutilh B.E."/>
            <person name="Sinninghe Damste J.S."/>
        </authorList>
    </citation>
    <scope>NUCLEOTIDE SEQUENCE [LARGE SCALE GENOMIC DNA]</scope>
    <source>
        <strain evidence="8">NIOZ-UU27</strain>
    </source>
</reference>
<sequence>AKYNYWIYITLMMIGLYAMIAKNNLIKKIVGMNILQTAIILLYVSIGAKKGATIPILEHGHGDKAHTVGPQLVQAVDYINPLPHVLMLTAIVVAVATLGVALALAIKVYDQYKTLEEDEILTHIREK</sequence>
<comment type="similarity">
    <text evidence="2">Belongs to the CPA3 antiporters (TC 2.A.63) subunit C family.</text>
</comment>
<protein>
    <submittedName>
        <fullName evidence="8">Cation:proton antiporter subunit C</fullName>
    </submittedName>
</protein>
<feature type="non-terminal residue" evidence="8">
    <location>
        <position position="1"/>
    </location>
</feature>
<dbReference type="NCBIfam" id="NF005624">
    <property type="entry name" value="PRK07375.2-3"/>
    <property type="match status" value="1"/>
</dbReference>
<keyword evidence="4 7" id="KW-0812">Transmembrane</keyword>
<dbReference type="Gene3D" id="1.10.287.3510">
    <property type="match status" value="1"/>
</dbReference>
<dbReference type="Pfam" id="PF00420">
    <property type="entry name" value="Oxidored_q2"/>
    <property type="match status" value="1"/>
</dbReference>
<keyword evidence="5 7" id="KW-1133">Transmembrane helix</keyword>
<gene>
    <name evidence="8" type="ORF">H8E19_11265</name>
</gene>
<proteinExistence type="inferred from homology"/>
<evidence type="ECO:0000256" key="6">
    <source>
        <dbReference type="ARBA" id="ARBA00023136"/>
    </source>
</evidence>
<dbReference type="Proteomes" id="UP000650524">
    <property type="component" value="Unassembled WGS sequence"/>
</dbReference>
<organism evidence="8 9">
    <name type="scientific">Candidatus Desulfacyla euxinica</name>
    <dbReference type="NCBI Taxonomy" id="2841693"/>
    <lineage>
        <taxon>Bacteria</taxon>
        <taxon>Deltaproteobacteria</taxon>
        <taxon>Candidatus Desulfacyla</taxon>
    </lineage>
</organism>
<comment type="caution">
    <text evidence="8">The sequence shown here is derived from an EMBL/GenBank/DDBJ whole genome shotgun (WGS) entry which is preliminary data.</text>
</comment>
<evidence type="ECO:0000256" key="5">
    <source>
        <dbReference type="ARBA" id="ARBA00022989"/>
    </source>
</evidence>
<evidence type="ECO:0000256" key="7">
    <source>
        <dbReference type="SAM" id="Phobius"/>
    </source>
</evidence>
<feature type="transmembrane region" description="Helical" evidence="7">
    <location>
        <begin position="29"/>
        <end position="48"/>
    </location>
</feature>
<dbReference type="PANTHER" id="PTHR34583:SF2">
    <property type="entry name" value="ANTIPORTER SUBUNIT MNHC2-RELATED"/>
    <property type="match status" value="1"/>
</dbReference>
<feature type="transmembrane region" description="Helical" evidence="7">
    <location>
        <begin position="85"/>
        <end position="106"/>
    </location>
</feature>
<dbReference type="AlphaFoldDB" id="A0A8J6N0L8"/>
<dbReference type="InterPro" id="IPR039428">
    <property type="entry name" value="NUOK/Mnh_C1-like"/>
</dbReference>
<evidence type="ECO:0000256" key="2">
    <source>
        <dbReference type="ARBA" id="ARBA00010388"/>
    </source>
</evidence>
<evidence type="ECO:0000256" key="3">
    <source>
        <dbReference type="ARBA" id="ARBA00022475"/>
    </source>
</evidence>
<dbReference type="PANTHER" id="PTHR34583">
    <property type="entry name" value="ANTIPORTER SUBUNIT MNHC2-RELATED"/>
    <property type="match status" value="1"/>
</dbReference>
<evidence type="ECO:0000313" key="8">
    <source>
        <dbReference type="EMBL" id="MBC8177973.1"/>
    </source>
</evidence>
<evidence type="ECO:0000256" key="4">
    <source>
        <dbReference type="ARBA" id="ARBA00022692"/>
    </source>
</evidence>